<dbReference type="KEGG" id="ain:Acin_0997"/>
<evidence type="ECO:0000256" key="6">
    <source>
        <dbReference type="ARBA" id="ARBA00022679"/>
    </source>
</evidence>
<evidence type="ECO:0000313" key="9">
    <source>
        <dbReference type="EMBL" id="AEQ22225.1"/>
    </source>
</evidence>
<dbReference type="PANTHER" id="PTHR43015:SF1">
    <property type="entry name" value="D-RIBITOL-5-PHOSPHATE CYTIDYLYLTRANSFERASE"/>
    <property type="match status" value="1"/>
</dbReference>
<keyword evidence="7 9" id="KW-0548">Nucleotidyltransferase</keyword>
<evidence type="ECO:0000256" key="1">
    <source>
        <dbReference type="ARBA" id="ARBA00001282"/>
    </source>
</evidence>
<dbReference type="GO" id="GO:0050518">
    <property type="term" value="F:2-C-methyl-D-erythritol 4-phosphate cytidylyltransferase activity"/>
    <property type="evidence" value="ECO:0007669"/>
    <property type="project" value="UniProtKB-EC"/>
</dbReference>
<dbReference type="EC" id="2.7.7.60" evidence="4"/>
<sequence>MNIAVIFAGGTGTRMNTKSRPKQFLEMHGKPVLIYTLEHFQNHPQIDHIILVSLAAWLDYAAELVKKFSITKVSAIVPGGSTGQESIYHGIKKAHELYGDKNIVLIHDGVRPLIDKETITNCIDVTAKKGNAITVSPAIETIFLKSKKQGEVGEIFDRSSCFMAKAPQCFTLGDIYEAHQKAIQEDLLNFIDSASLMQHYGLKLYTVEGHAENIKITTPVDFYIFRAIIDAEENLQIIGL</sequence>
<dbReference type="PROSITE" id="PS01295">
    <property type="entry name" value="ISPD"/>
    <property type="match status" value="1"/>
</dbReference>
<dbReference type="FunFam" id="3.90.550.10:FF:000003">
    <property type="entry name" value="2-C-methyl-D-erythritol 4-phosphate cytidylyltransferase"/>
    <property type="match status" value="1"/>
</dbReference>
<dbReference type="Proteomes" id="UP000007093">
    <property type="component" value="Chromosome"/>
</dbReference>
<dbReference type="NCBIfam" id="NF001183">
    <property type="entry name" value="PRK00155.1-3"/>
    <property type="match status" value="1"/>
</dbReference>
<dbReference type="Pfam" id="PF01128">
    <property type="entry name" value="IspD"/>
    <property type="match status" value="1"/>
</dbReference>
<organism evidence="9 10">
    <name type="scientific">Acidaminococcus intestini (strain RyC-MR95)</name>
    <dbReference type="NCBI Taxonomy" id="568816"/>
    <lineage>
        <taxon>Bacteria</taxon>
        <taxon>Bacillati</taxon>
        <taxon>Bacillota</taxon>
        <taxon>Negativicutes</taxon>
        <taxon>Acidaminococcales</taxon>
        <taxon>Acidaminococcaceae</taxon>
        <taxon>Acidaminococcus</taxon>
    </lineage>
</organism>
<dbReference type="InterPro" id="IPR001228">
    <property type="entry name" value="IspD"/>
</dbReference>
<dbReference type="GO" id="GO:0019288">
    <property type="term" value="P:isopentenyl diphosphate biosynthetic process, methylerythritol 4-phosphate pathway"/>
    <property type="evidence" value="ECO:0007669"/>
    <property type="project" value="UniProtKB-UniPathway"/>
</dbReference>
<evidence type="ECO:0000313" key="10">
    <source>
        <dbReference type="Proteomes" id="UP000007093"/>
    </source>
</evidence>
<dbReference type="InterPro" id="IPR018294">
    <property type="entry name" value="ISPD_synthase_CS"/>
</dbReference>
<dbReference type="STRING" id="568816.Acin_0997"/>
<keyword evidence="10" id="KW-1185">Reference proteome</keyword>
<evidence type="ECO:0000256" key="5">
    <source>
        <dbReference type="ARBA" id="ARBA00019056"/>
    </source>
</evidence>
<dbReference type="PATRIC" id="fig|568816.4.peg.959"/>
<reference evidence="9 10" key="1">
    <citation type="journal article" date="2011" name="J. Bacteriol.">
        <title>Complete genome sequence of Acidaminococcus intestini RYC-MR95, a Gram-negative bacterium from the phylum Firmicutes.</title>
        <authorList>
            <person name="D'Auria G."/>
            <person name="Galan J.C."/>
            <person name="Rodriguez-Alcayna M."/>
            <person name="Moya A."/>
            <person name="Baquero F."/>
            <person name="Latorre A."/>
        </authorList>
    </citation>
    <scope>NUCLEOTIDE SEQUENCE [LARGE SCALE GENOMIC DNA]</scope>
    <source>
        <strain evidence="9 10">RyC-MR95</strain>
    </source>
</reference>
<dbReference type="InterPro" id="IPR029044">
    <property type="entry name" value="Nucleotide-diphossugar_trans"/>
</dbReference>
<evidence type="ECO:0000256" key="2">
    <source>
        <dbReference type="ARBA" id="ARBA00004787"/>
    </source>
</evidence>
<evidence type="ECO:0000256" key="7">
    <source>
        <dbReference type="ARBA" id="ARBA00022695"/>
    </source>
</evidence>
<dbReference type="NCBIfam" id="TIGR00453">
    <property type="entry name" value="ispD"/>
    <property type="match status" value="1"/>
</dbReference>
<dbReference type="InterPro" id="IPR034683">
    <property type="entry name" value="IspD/TarI"/>
</dbReference>
<keyword evidence="6 9" id="KW-0808">Transferase</keyword>
<protein>
    <recommendedName>
        <fullName evidence="5">2-C-methyl-D-erythritol 4-phosphate cytidylyltransferase</fullName>
        <ecNumber evidence="4">2.7.7.60</ecNumber>
    </recommendedName>
</protein>
<dbReference type="UniPathway" id="UPA00056">
    <property type="reaction ID" value="UER00093"/>
</dbReference>
<dbReference type="InParanoid" id="G4Q6S6"/>
<dbReference type="GO" id="GO:0005829">
    <property type="term" value="C:cytosol"/>
    <property type="evidence" value="ECO:0007669"/>
    <property type="project" value="TreeGrafter"/>
</dbReference>
<name>G4Q6S6_ACIIR</name>
<dbReference type="PANTHER" id="PTHR43015">
    <property type="entry name" value="D-RIBITOL-5-PHOSPHATE CYTIDYLYLTRANSFERASE"/>
    <property type="match status" value="1"/>
</dbReference>
<dbReference type="CDD" id="cd02516">
    <property type="entry name" value="CDP-ME_synthetase"/>
    <property type="match status" value="1"/>
</dbReference>
<accession>G4Q6S6</accession>
<evidence type="ECO:0000256" key="4">
    <source>
        <dbReference type="ARBA" id="ARBA00012526"/>
    </source>
</evidence>
<proteinExistence type="inferred from homology"/>
<keyword evidence="8" id="KW-0414">Isoprene biosynthesis</keyword>
<dbReference type="RefSeq" id="WP_009015901.1">
    <property type="nucleotide sequence ID" value="NC_016077.1"/>
</dbReference>
<evidence type="ECO:0000256" key="8">
    <source>
        <dbReference type="ARBA" id="ARBA00023229"/>
    </source>
</evidence>
<dbReference type="EMBL" id="CP003058">
    <property type="protein sequence ID" value="AEQ22225.1"/>
    <property type="molecule type" value="Genomic_DNA"/>
</dbReference>
<gene>
    <name evidence="9" type="primary">ispD</name>
    <name evidence="9" type="ordered locus">Acin_0997</name>
</gene>
<dbReference type="Gene3D" id="3.90.550.10">
    <property type="entry name" value="Spore Coat Polysaccharide Biosynthesis Protein SpsA, Chain A"/>
    <property type="match status" value="1"/>
</dbReference>
<dbReference type="AlphaFoldDB" id="G4Q6S6"/>
<dbReference type="eggNOG" id="COG1211">
    <property type="taxonomic scope" value="Bacteria"/>
</dbReference>
<evidence type="ECO:0000256" key="3">
    <source>
        <dbReference type="ARBA" id="ARBA00009789"/>
    </source>
</evidence>
<dbReference type="SUPFAM" id="SSF53448">
    <property type="entry name" value="Nucleotide-diphospho-sugar transferases"/>
    <property type="match status" value="1"/>
</dbReference>
<comment type="pathway">
    <text evidence="2">Isoprenoid biosynthesis; isopentenyl diphosphate biosynthesis via DXP pathway; isopentenyl diphosphate from 1-deoxy-D-xylulose 5-phosphate: step 2/6.</text>
</comment>
<comment type="similarity">
    <text evidence="3">Belongs to the IspD/TarI cytidylyltransferase family. IspD subfamily.</text>
</comment>
<dbReference type="GeneID" id="92878762"/>
<comment type="catalytic activity">
    <reaction evidence="1">
        <text>2-C-methyl-D-erythritol 4-phosphate + CTP + H(+) = 4-CDP-2-C-methyl-D-erythritol + diphosphate</text>
        <dbReference type="Rhea" id="RHEA:13429"/>
        <dbReference type="ChEBI" id="CHEBI:15378"/>
        <dbReference type="ChEBI" id="CHEBI:33019"/>
        <dbReference type="ChEBI" id="CHEBI:37563"/>
        <dbReference type="ChEBI" id="CHEBI:57823"/>
        <dbReference type="ChEBI" id="CHEBI:58262"/>
        <dbReference type="EC" id="2.7.7.60"/>
    </reaction>
</comment>
<dbReference type="HOGENOM" id="CLU_061281_2_3_9"/>